<sequence length="200" mass="21944">MTVSGAIETGLRELVLSPGDHACVFYRGALGRDEVLHPYLRAGLHAGDKCVCVVDSPGAAEGVTNLAEESARDRQLDVHLSETSYLAGGAFTRKHMLQFWCEHLDKAAQLGFTFCRVVGEMTWALRDVPGVEDLVRYEAELNEVAAGYPTAILCLYDLDRFSGEVVAEVVKTHPKVLIGGMLVENPYYVAPDEFLRQTQA</sequence>
<dbReference type="OrthoDB" id="116243at2"/>
<evidence type="ECO:0000313" key="2">
    <source>
        <dbReference type="EMBL" id="TNC28250.1"/>
    </source>
</evidence>
<dbReference type="Pfam" id="PF14417">
    <property type="entry name" value="MEDS"/>
    <property type="match status" value="1"/>
</dbReference>
<keyword evidence="3" id="KW-1185">Reference proteome</keyword>
<gene>
    <name evidence="2" type="ORF">FG385_07475</name>
</gene>
<comment type="caution">
    <text evidence="2">The sequence shown here is derived from an EMBL/GenBank/DDBJ whole genome shotgun (WGS) entry which is preliminary data.</text>
</comment>
<dbReference type="Proteomes" id="UP000305546">
    <property type="component" value="Unassembled WGS sequence"/>
</dbReference>
<dbReference type="InterPro" id="IPR025847">
    <property type="entry name" value="MEDS_domain"/>
</dbReference>
<organism evidence="2 3">
    <name type="scientific">Amycolatopsis alkalitolerans</name>
    <dbReference type="NCBI Taxonomy" id="2547244"/>
    <lineage>
        <taxon>Bacteria</taxon>
        <taxon>Bacillati</taxon>
        <taxon>Actinomycetota</taxon>
        <taxon>Actinomycetes</taxon>
        <taxon>Pseudonocardiales</taxon>
        <taxon>Pseudonocardiaceae</taxon>
        <taxon>Amycolatopsis</taxon>
    </lineage>
</organism>
<feature type="domain" description="MEDS" evidence="1">
    <location>
        <begin position="20"/>
        <end position="174"/>
    </location>
</feature>
<accession>A0A5C4M730</accession>
<evidence type="ECO:0000313" key="3">
    <source>
        <dbReference type="Proteomes" id="UP000305546"/>
    </source>
</evidence>
<evidence type="ECO:0000259" key="1">
    <source>
        <dbReference type="Pfam" id="PF14417"/>
    </source>
</evidence>
<reference evidence="2 3" key="1">
    <citation type="submission" date="2019-06" db="EMBL/GenBank/DDBJ databases">
        <title>Amycolatopsis alkalitolerans sp. nov., isolated from Gastrodia elata Blume.</title>
        <authorList>
            <person name="Narsing Rao M.P."/>
            <person name="Li W.J."/>
        </authorList>
    </citation>
    <scope>NUCLEOTIDE SEQUENCE [LARGE SCALE GENOMIC DNA]</scope>
    <source>
        <strain evidence="2 3">SYSUP0005</strain>
    </source>
</reference>
<protein>
    <recommendedName>
        <fullName evidence="1">MEDS domain-containing protein</fullName>
    </recommendedName>
</protein>
<name>A0A5C4M730_9PSEU</name>
<proteinExistence type="predicted"/>
<dbReference type="EMBL" id="VDFW01000004">
    <property type="protein sequence ID" value="TNC28250.1"/>
    <property type="molecule type" value="Genomic_DNA"/>
</dbReference>
<dbReference type="AlphaFoldDB" id="A0A5C4M730"/>